<keyword evidence="9 13" id="KW-0326">Glycosidase</keyword>
<dbReference type="Pfam" id="PF00295">
    <property type="entry name" value="Glyco_hydro_28"/>
    <property type="match status" value="1"/>
</dbReference>
<dbReference type="EC" id="3.2.1.15" evidence="3"/>
<evidence type="ECO:0000256" key="7">
    <source>
        <dbReference type="ARBA" id="ARBA00022737"/>
    </source>
</evidence>
<evidence type="ECO:0000256" key="10">
    <source>
        <dbReference type="ARBA" id="ARBA00023316"/>
    </source>
</evidence>
<feature type="compositionally biased region" description="Polar residues" evidence="14">
    <location>
        <begin position="9"/>
        <end position="18"/>
    </location>
</feature>
<comment type="subcellular location">
    <subcellularLocation>
        <location evidence="1">Secreted</location>
        <location evidence="1">Cell wall</location>
    </subcellularLocation>
</comment>
<dbReference type="FunFam" id="2.160.20.10:FF:000032">
    <property type="entry name" value="Pectin lyase-like superfamily protein"/>
    <property type="match status" value="1"/>
</dbReference>
<evidence type="ECO:0000256" key="9">
    <source>
        <dbReference type="ARBA" id="ARBA00023295"/>
    </source>
</evidence>
<evidence type="ECO:0000256" key="8">
    <source>
        <dbReference type="ARBA" id="ARBA00022801"/>
    </source>
</evidence>
<dbReference type="PANTHER" id="PTHR31375">
    <property type="match status" value="1"/>
</dbReference>
<feature type="active site" evidence="12">
    <location>
        <position position="354"/>
    </location>
</feature>
<evidence type="ECO:0000313" key="15">
    <source>
        <dbReference type="EMBL" id="CAA0809426.1"/>
    </source>
</evidence>
<comment type="similarity">
    <text evidence="2 13">Belongs to the glycosyl hydrolase 28 family.</text>
</comment>
<dbReference type="OrthoDB" id="187139at2759"/>
<dbReference type="Gene3D" id="2.160.20.10">
    <property type="entry name" value="Single-stranded right-handed beta-helix, Pectin lyase-like"/>
    <property type="match status" value="1"/>
</dbReference>
<evidence type="ECO:0000256" key="2">
    <source>
        <dbReference type="ARBA" id="ARBA00008834"/>
    </source>
</evidence>
<keyword evidence="16" id="KW-1185">Reference proteome</keyword>
<keyword evidence="10" id="KW-0961">Cell wall biogenesis/degradation</keyword>
<dbReference type="InterPro" id="IPR012334">
    <property type="entry name" value="Pectin_lyas_fold"/>
</dbReference>
<evidence type="ECO:0000256" key="1">
    <source>
        <dbReference type="ARBA" id="ARBA00004191"/>
    </source>
</evidence>
<dbReference type="GO" id="GO:0005975">
    <property type="term" value="P:carbohydrate metabolic process"/>
    <property type="evidence" value="ECO:0007669"/>
    <property type="project" value="InterPro"/>
</dbReference>
<sequence length="508" mass="55098">MDCRKASSTRDPPNSSISKLAPNPARELSNNLTKLCLVPDCPPSITTPYIAIALFCGVAWPPFFEFLAARRPFVAVHGPQLEAFSVSFPPPPALNDTMFGALSFLFALVALILSFSNGYEIDEDIFNVIDYGATGDGYTDNSKAFLEAWDAACSSLIDSPRVYVPPDGTFLLNPVTFQGPCNALRISFVISGVLVAPDSPSLWDGMDASQWLGFTDINGLSLDGFGYIDGQGQSWWDQSCKYHPELINIKYCMVCNLDNQALKFLGCKDSSVSNLNFINSAQTHILVRGCNTFGIQNVIIQSPGNSPNTDGIHIQSSQQVIISNSRISCGDDCISIGDHISDIEISRVECGPGHGISIGSLGKRGNYVQVEKIHVADAFLNGTSNGARIKTWQVGRGYVRDVTFENLRFNHVKNPLIIDQNYCNIRGACKERETGVQISNVIYKDIVGTSSTDIAINLNCSKSVPCFGISMESVYLSSAKIGKKVTAYCNNAYGEETDVVPGPCLIAE</sequence>
<comment type="catalytic activity">
    <reaction evidence="11">
        <text>(1,4-alpha-D-galacturonosyl)n+m + H2O = (1,4-alpha-D-galacturonosyl)n + (1,4-alpha-D-galacturonosyl)m.</text>
        <dbReference type="EC" id="3.2.1.15"/>
    </reaction>
</comment>
<keyword evidence="8 13" id="KW-0378">Hydrolase</keyword>
<dbReference type="Proteomes" id="UP001153555">
    <property type="component" value="Unassembled WGS sequence"/>
</dbReference>
<evidence type="ECO:0000256" key="5">
    <source>
        <dbReference type="ARBA" id="ARBA00022525"/>
    </source>
</evidence>
<evidence type="ECO:0000256" key="12">
    <source>
        <dbReference type="PROSITE-ProRule" id="PRU10052"/>
    </source>
</evidence>
<dbReference type="InterPro" id="IPR011050">
    <property type="entry name" value="Pectin_lyase_fold/virulence"/>
</dbReference>
<reference evidence="15" key="1">
    <citation type="submission" date="2019-12" db="EMBL/GenBank/DDBJ databases">
        <authorList>
            <person name="Scholes J."/>
        </authorList>
    </citation>
    <scope>NUCLEOTIDE SEQUENCE</scope>
</reference>
<dbReference type="GO" id="GO:0071555">
    <property type="term" value="P:cell wall organization"/>
    <property type="evidence" value="ECO:0007669"/>
    <property type="project" value="UniProtKB-KW"/>
</dbReference>
<comment type="caution">
    <text evidence="15">The sequence shown here is derived from an EMBL/GenBank/DDBJ whole genome shotgun (WGS) entry which is preliminary data.</text>
</comment>
<dbReference type="PROSITE" id="PS00502">
    <property type="entry name" value="POLYGALACTURONASE"/>
    <property type="match status" value="1"/>
</dbReference>
<keyword evidence="7" id="KW-0677">Repeat</keyword>
<name>A0A9N7R3H2_STRHE</name>
<gene>
    <name evidence="15" type="ORF">SHERM_11435</name>
</gene>
<dbReference type="AlphaFoldDB" id="A0A9N7R3H2"/>
<evidence type="ECO:0000256" key="13">
    <source>
        <dbReference type="RuleBase" id="RU361169"/>
    </source>
</evidence>
<evidence type="ECO:0000256" key="6">
    <source>
        <dbReference type="ARBA" id="ARBA00022729"/>
    </source>
</evidence>
<evidence type="ECO:0000313" key="16">
    <source>
        <dbReference type="Proteomes" id="UP001153555"/>
    </source>
</evidence>
<evidence type="ECO:0000256" key="3">
    <source>
        <dbReference type="ARBA" id="ARBA00012736"/>
    </source>
</evidence>
<accession>A0A9N7R3H2</accession>
<dbReference type="EMBL" id="CACSLK010003813">
    <property type="protein sequence ID" value="CAA0809426.1"/>
    <property type="molecule type" value="Genomic_DNA"/>
</dbReference>
<keyword evidence="5" id="KW-0964">Secreted</keyword>
<keyword evidence="6" id="KW-0732">Signal</keyword>
<keyword evidence="4" id="KW-0134">Cell wall</keyword>
<feature type="region of interest" description="Disordered" evidence="14">
    <location>
        <begin position="1"/>
        <end position="20"/>
    </location>
</feature>
<proteinExistence type="inferred from homology"/>
<dbReference type="GO" id="GO:0004650">
    <property type="term" value="F:polygalacturonase activity"/>
    <property type="evidence" value="ECO:0007669"/>
    <property type="project" value="UniProtKB-EC"/>
</dbReference>
<evidence type="ECO:0000256" key="11">
    <source>
        <dbReference type="ARBA" id="ARBA00034074"/>
    </source>
</evidence>
<evidence type="ECO:0000256" key="14">
    <source>
        <dbReference type="SAM" id="MobiDB-lite"/>
    </source>
</evidence>
<protein>
    <recommendedName>
        <fullName evidence="3">endo-polygalacturonase</fullName>
        <ecNumber evidence="3">3.2.1.15</ecNumber>
    </recommendedName>
</protein>
<evidence type="ECO:0000256" key="4">
    <source>
        <dbReference type="ARBA" id="ARBA00022512"/>
    </source>
</evidence>
<dbReference type="InterPro" id="IPR000743">
    <property type="entry name" value="Glyco_hydro_28"/>
</dbReference>
<dbReference type="SUPFAM" id="SSF51126">
    <property type="entry name" value="Pectin lyase-like"/>
    <property type="match status" value="1"/>
</dbReference>
<organism evidence="15 16">
    <name type="scientific">Striga hermonthica</name>
    <name type="common">Purple witchweed</name>
    <name type="synonym">Buchnera hermonthica</name>
    <dbReference type="NCBI Taxonomy" id="68872"/>
    <lineage>
        <taxon>Eukaryota</taxon>
        <taxon>Viridiplantae</taxon>
        <taxon>Streptophyta</taxon>
        <taxon>Embryophyta</taxon>
        <taxon>Tracheophyta</taxon>
        <taxon>Spermatophyta</taxon>
        <taxon>Magnoliopsida</taxon>
        <taxon>eudicotyledons</taxon>
        <taxon>Gunneridae</taxon>
        <taxon>Pentapetalae</taxon>
        <taxon>asterids</taxon>
        <taxon>lamiids</taxon>
        <taxon>Lamiales</taxon>
        <taxon>Orobanchaceae</taxon>
        <taxon>Buchnereae</taxon>
        <taxon>Striga</taxon>
    </lineage>
</organism>